<evidence type="ECO:0000256" key="1">
    <source>
        <dbReference type="ARBA" id="ARBA00001958"/>
    </source>
</evidence>
<gene>
    <name evidence="15" type="ORF">RIF29_25927</name>
</gene>
<dbReference type="InterPro" id="IPR015806">
    <property type="entry name" value="Pyrv_Knase_insert_dom_sf"/>
</dbReference>
<accession>A0AAN9EUF3</accession>
<evidence type="ECO:0000256" key="10">
    <source>
        <dbReference type="ARBA" id="ARBA00022842"/>
    </source>
</evidence>
<keyword evidence="5" id="KW-0808">Transferase</keyword>
<evidence type="ECO:0000256" key="7">
    <source>
        <dbReference type="ARBA" id="ARBA00022741"/>
    </source>
</evidence>
<dbReference type="GO" id="GO:0000287">
    <property type="term" value="F:magnesium ion binding"/>
    <property type="evidence" value="ECO:0007669"/>
    <property type="project" value="InterPro"/>
</dbReference>
<name>A0AAN9EUF3_CROPI</name>
<keyword evidence="11" id="KW-0324">Glycolysis</keyword>
<evidence type="ECO:0000313" key="16">
    <source>
        <dbReference type="Proteomes" id="UP001372338"/>
    </source>
</evidence>
<evidence type="ECO:0000256" key="5">
    <source>
        <dbReference type="ARBA" id="ARBA00022679"/>
    </source>
</evidence>
<evidence type="ECO:0000256" key="12">
    <source>
        <dbReference type="ARBA" id="ARBA00023317"/>
    </source>
</evidence>
<dbReference type="EC" id="2.7.1.40" evidence="4"/>
<evidence type="ECO:0000256" key="4">
    <source>
        <dbReference type="ARBA" id="ARBA00012142"/>
    </source>
</evidence>
<keyword evidence="6" id="KW-0479">Metal-binding</keyword>
<organism evidence="15 16">
    <name type="scientific">Crotalaria pallida</name>
    <name type="common">Smooth rattlebox</name>
    <name type="synonym">Crotalaria striata</name>
    <dbReference type="NCBI Taxonomy" id="3830"/>
    <lineage>
        <taxon>Eukaryota</taxon>
        <taxon>Viridiplantae</taxon>
        <taxon>Streptophyta</taxon>
        <taxon>Embryophyta</taxon>
        <taxon>Tracheophyta</taxon>
        <taxon>Spermatophyta</taxon>
        <taxon>Magnoliopsida</taxon>
        <taxon>eudicotyledons</taxon>
        <taxon>Gunneridae</taxon>
        <taxon>Pentapetalae</taxon>
        <taxon>rosids</taxon>
        <taxon>fabids</taxon>
        <taxon>Fabales</taxon>
        <taxon>Fabaceae</taxon>
        <taxon>Papilionoideae</taxon>
        <taxon>50 kb inversion clade</taxon>
        <taxon>genistoids sensu lato</taxon>
        <taxon>core genistoids</taxon>
        <taxon>Crotalarieae</taxon>
        <taxon>Crotalaria</taxon>
    </lineage>
</organism>
<keyword evidence="12" id="KW-0670">Pyruvate</keyword>
<dbReference type="Gene3D" id="2.40.33.10">
    <property type="entry name" value="PK beta-barrel domain-like"/>
    <property type="match status" value="1"/>
</dbReference>
<dbReference type="GO" id="GO:0030955">
    <property type="term" value="F:potassium ion binding"/>
    <property type="evidence" value="ECO:0007669"/>
    <property type="project" value="InterPro"/>
</dbReference>
<feature type="signal peptide" evidence="13">
    <location>
        <begin position="1"/>
        <end position="19"/>
    </location>
</feature>
<dbReference type="SUPFAM" id="SSF50800">
    <property type="entry name" value="PK beta-barrel domain-like"/>
    <property type="match status" value="1"/>
</dbReference>
<comment type="caution">
    <text evidence="15">The sequence shown here is derived from an EMBL/GenBank/DDBJ whole genome shotgun (WGS) entry which is preliminary data.</text>
</comment>
<dbReference type="GO" id="GO:0005524">
    <property type="term" value="F:ATP binding"/>
    <property type="evidence" value="ECO:0007669"/>
    <property type="project" value="UniProtKB-KW"/>
</dbReference>
<feature type="chain" id="PRO_5043051765" description="pyruvate kinase" evidence="13">
    <location>
        <begin position="20"/>
        <end position="110"/>
    </location>
</feature>
<dbReference type="InterPro" id="IPR040442">
    <property type="entry name" value="Pyrv_kinase-like_dom_sf"/>
</dbReference>
<evidence type="ECO:0000256" key="11">
    <source>
        <dbReference type="ARBA" id="ARBA00023152"/>
    </source>
</evidence>
<comment type="pathway">
    <text evidence="2">Carbohydrate degradation; glycolysis; pyruvate from D-glyceraldehyde 3-phosphate: step 5/5.</text>
</comment>
<evidence type="ECO:0000259" key="14">
    <source>
        <dbReference type="Pfam" id="PF00224"/>
    </source>
</evidence>
<keyword evidence="8" id="KW-0418">Kinase</keyword>
<keyword evidence="10" id="KW-0460">Magnesium</keyword>
<evidence type="ECO:0000256" key="13">
    <source>
        <dbReference type="SAM" id="SignalP"/>
    </source>
</evidence>
<keyword evidence="13" id="KW-0732">Signal</keyword>
<proteinExistence type="inferred from homology"/>
<dbReference type="InterPro" id="IPR015793">
    <property type="entry name" value="Pyrv_Knase_brl"/>
</dbReference>
<evidence type="ECO:0000256" key="2">
    <source>
        <dbReference type="ARBA" id="ARBA00004997"/>
    </source>
</evidence>
<dbReference type="Proteomes" id="UP001372338">
    <property type="component" value="Unassembled WGS sequence"/>
</dbReference>
<evidence type="ECO:0000256" key="6">
    <source>
        <dbReference type="ARBA" id="ARBA00022723"/>
    </source>
</evidence>
<feature type="domain" description="Pyruvate kinase barrel" evidence="14">
    <location>
        <begin position="5"/>
        <end position="86"/>
    </location>
</feature>
<dbReference type="InterPro" id="IPR011037">
    <property type="entry name" value="Pyrv_Knase-like_insert_dom_sf"/>
</dbReference>
<evidence type="ECO:0000256" key="9">
    <source>
        <dbReference type="ARBA" id="ARBA00022840"/>
    </source>
</evidence>
<evidence type="ECO:0000256" key="8">
    <source>
        <dbReference type="ARBA" id="ARBA00022777"/>
    </source>
</evidence>
<dbReference type="Pfam" id="PF00224">
    <property type="entry name" value="PK"/>
    <property type="match status" value="1"/>
</dbReference>
<dbReference type="Gene3D" id="3.20.20.60">
    <property type="entry name" value="Phosphoenolpyruvate-binding domains"/>
    <property type="match status" value="1"/>
</dbReference>
<keyword evidence="9" id="KW-0067">ATP-binding</keyword>
<keyword evidence="16" id="KW-1185">Reference proteome</keyword>
<dbReference type="AlphaFoldDB" id="A0AAN9EUF3"/>
<reference evidence="15 16" key="1">
    <citation type="submission" date="2024-01" db="EMBL/GenBank/DDBJ databases">
        <title>The genomes of 5 underutilized Papilionoideae crops provide insights into root nodulation and disease resistanc.</title>
        <authorList>
            <person name="Yuan L."/>
        </authorList>
    </citation>
    <scope>NUCLEOTIDE SEQUENCE [LARGE SCALE GENOMIC DNA]</scope>
    <source>
        <strain evidence="15">ZHUSHIDOU_FW_LH</strain>
        <tissue evidence="15">Leaf</tissue>
    </source>
</reference>
<dbReference type="PANTHER" id="PTHR11817">
    <property type="entry name" value="PYRUVATE KINASE"/>
    <property type="match status" value="1"/>
</dbReference>
<comment type="cofactor">
    <cofactor evidence="1">
        <name>K(+)</name>
        <dbReference type="ChEBI" id="CHEBI:29103"/>
    </cofactor>
</comment>
<dbReference type="InterPro" id="IPR015813">
    <property type="entry name" value="Pyrv/PenolPyrv_kinase-like_dom"/>
</dbReference>
<dbReference type="InterPro" id="IPR001697">
    <property type="entry name" value="Pyr_Knase"/>
</dbReference>
<sequence length="110" mass="11961">MLSLMNLGVSMCVVGGMMSLVVKSKTKDSVKCEIVDGGELKSRRHMNVRGKSATLPSIIQKDRDDIKFGVDNKVDFYAVSFVKDAQVAMVARGDLGAELPFEEVPLLQVA</sequence>
<protein>
    <recommendedName>
        <fullName evidence="4">pyruvate kinase</fullName>
        <ecNumber evidence="4">2.7.1.40</ecNumber>
    </recommendedName>
</protein>
<comment type="similarity">
    <text evidence="3">Belongs to the pyruvate kinase family.</text>
</comment>
<evidence type="ECO:0000313" key="15">
    <source>
        <dbReference type="EMBL" id="KAK7260133.1"/>
    </source>
</evidence>
<keyword evidence="7" id="KW-0547">Nucleotide-binding</keyword>
<dbReference type="GO" id="GO:0016301">
    <property type="term" value="F:kinase activity"/>
    <property type="evidence" value="ECO:0007669"/>
    <property type="project" value="UniProtKB-KW"/>
</dbReference>
<dbReference type="EMBL" id="JAYWIO010000005">
    <property type="protein sequence ID" value="KAK7260133.1"/>
    <property type="molecule type" value="Genomic_DNA"/>
</dbReference>
<dbReference type="SUPFAM" id="SSF51621">
    <property type="entry name" value="Phosphoenolpyruvate/pyruvate domain"/>
    <property type="match status" value="1"/>
</dbReference>
<evidence type="ECO:0000256" key="3">
    <source>
        <dbReference type="ARBA" id="ARBA00008663"/>
    </source>
</evidence>
<dbReference type="GO" id="GO:0004743">
    <property type="term" value="F:pyruvate kinase activity"/>
    <property type="evidence" value="ECO:0007669"/>
    <property type="project" value="UniProtKB-EC"/>
</dbReference>